<evidence type="ECO:0000313" key="2">
    <source>
        <dbReference type="Proteomes" id="UP000634136"/>
    </source>
</evidence>
<protein>
    <submittedName>
        <fullName evidence="1">Uncharacterized protein</fullName>
    </submittedName>
</protein>
<reference evidence="1" key="1">
    <citation type="submission" date="2020-09" db="EMBL/GenBank/DDBJ databases">
        <title>Genome-Enabled Discovery of Anthraquinone Biosynthesis in Senna tora.</title>
        <authorList>
            <person name="Kang S.-H."/>
            <person name="Pandey R.P."/>
            <person name="Lee C.-M."/>
            <person name="Sim J.-S."/>
            <person name="Jeong J.-T."/>
            <person name="Choi B.-S."/>
            <person name="Jung M."/>
            <person name="Ginzburg D."/>
            <person name="Zhao K."/>
            <person name="Won S.Y."/>
            <person name="Oh T.-J."/>
            <person name="Yu Y."/>
            <person name="Kim N.-H."/>
            <person name="Lee O.R."/>
            <person name="Lee T.-H."/>
            <person name="Bashyal P."/>
            <person name="Kim T.-S."/>
            <person name="Lee W.-H."/>
            <person name="Kawkins C."/>
            <person name="Kim C.-K."/>
            <person name="Kim J.S."/>
            <person name="Ahn B.O."/>
            <person name="Rhee S.Y."/>
            <person name="Sohng J.K."/>
        </authorList>
    </citation>
    <scope>NUCLEOTIDE SEQUENCE</scope>
    <source>
        <tissue evidence="1">Leaf</tissue>
    </source>
</reference>
<dbReference type="EMBL" id="JAAIUW010000005">
    <property type="protein sequence ID" value="KAF7831404.1"/>
    <property type="molecule type" value="Genomic_DNA"/>
</dbReference>
<keyword evidence="2" id="KW-1185">Reference proteome</keyword>
<dbReference type="AlphaFoldDB" id="A0A834U4N6"/>
<comment type="caution">
    <text evidence="1">The sequence shown here is derived from an EMBL/GenBank/DDBJ whole genome shotgun (WGS) entry which is preliminary data.</text>
</comment>
<evidence type="ECO:0000313" key="1">
    <source>
        <dbReference type="EMBL" id="KAF7831404.1"/>
    </source>
</evidence>
<gene>
    <name evidence="1" type="ORF">G2W53_013737</name>
</gene>
<name>A0A834U4N6_9FABA</name>
<proteinExistence type="predicted"/>
<sequence>MKLLVCNSIAADMVESYVFQPLSLEVGSDIVVRAYNYVVIQVGERAGVGCVISSDRGRVVAASFRSDFGGDLGSICNPIRPRSSCPKVVIESDAAEVINRIHKPNSSISLGRLRLRRYRFG</sequence>
<accession>A0A834U4N6</accession>
<dbReference type="Proteomes" id="UP000634136">
    <property type="component" value="Unassembled WGS sequence"/>
</dbReference>
<organism evidence="1 2">
    <name type="scientific">Senna tora</name>
    <dbReference type="NCBI Taxonomy" id="362788"/>
    <lineage>
        <taxon>Eukaryota</taxon>
        <taxon>Viridiplantae</taxon>
        <taxon>Streptophyta</taxon>
        <taxon>Embryophyta</taxon>
        <taxon>Tracheophyta</taxon>
        <taxon>Spermatophyta</taxon>
        <taxon>Magnoliopsida</taxon>
        <taxon>eudicotyledons</taxon>
        <taxon>Gunneridae</taxon>
        <taxon>Pentapetalae</taxon>
        <taxon>rosids</taxon>
        <taxon>fabids</taxon>
        <taxon>Fabales</taxon>
        <taxon>Fabaceae</taxon>
        <taxon>Caesalpinioideae</taxon>
        <taxon>Cassia clade</taxon>
        <taxon>Senna</taxon>
    </lineage>
</organism>